<keyword evidence="3" id="KW-1185">Reference proteome</keyword>
<dbReference type="EMBL" id="SFCI01000353">
    <property type="protein sequence ID" value="TFY80343.1"/>
    <property type="molecule type" value="Genomic_DNA"/>
</dbReference>
<evidence type="ECO:0000313" key="3">
    <source>
        <dbReference type="Proteomes" id="UP000298061"/>
    </source>
</evidence>
<sequence length="284" mass="30897">MSSEPNSPTNLEPPPPAYEASQPGLDQKVSRAIQRSLAESSPVVDENGWPIYDATAFEATAASYERLGTGSSVTPDGHVQDIYKGAGDVKLSISTSGITPLRIRKRGRQREDASQDAASGQRTQRTAVDRSISPPPALTPTTRSSWDGPSFENVVRLTPHPDSRPSSPLSSPPTNATALPERSLSPQSRQSRLPPPARRRSPRRSYAGQPLLTSRLDFDPSQAYKHSSDQADMQAPTTYDATAFYKRYAYTLTAGKQINTIQHFPIPFAPPIHVCFVVAGYIVI</sequence>
<accession>A0A4Z0A1X9</accession>
<feature type="region of interest" description="Disordered" evidence="1">
    <location>
        <begin position="1"/>
        <end position="27"/>
    </location>
</feature>
<feature type="compositionally biased region" description="Polar residues" evidence="1">
    <location>
        <begin position="116"/>
        <end position="126"/>
    </location>
</feature>
<feature type="region of interest" description="Disordered" evidence="1">
    <location>
        <begin position="85"/>
        <end position="212"/>
    </location>
</feature>
<feature type="compositionally biased region" description="Low complexity" evidence="1">
    <location>
        <begin position="180"/>
        <end position="192"/>
    </location>
</feature>
<name>A0A4Z0A1X9_9AGAM</name>
<reference evidence="2 3" key="1">
    <citation type="submission" date="2019-02" db="EMBL/GenBank/DDBJ databases">
        <title>Genome sequencing of the rare red list fungi Hericium alpestre (H. flagellum).</title>
        <authorList>
            <person name="Buettner E."/>
            <person name="Kellner H."/>
        </authorList>
    </citation>
    <scope>NUCLEOTIDE SEQUENCE [LARGE SCALE GENOMIC DNA]</scope>
    <source>
        <strain evidence="2 3">DSM 108284</strain>
    </source>
</reference>
<dbReference type="AlphaFoldDB" id="A0A4Z0A1X9"/>
<dbReference type="OrthoDB" id="2797886at2759"/>
<proteinExistence type="predicted"/>
<dbReference type="Proteomes" id="UP000298061">
    <property type="component" value="Unassembled WGS sequence"/>
</dbReference>
<feature type="compositionally biased region" description="Low complexity" evidence="1">
    <location>
        <begin position="164"/>
        <end position="173"/>
    </location>
</feature>
<organism evidence="2 3">
    <name type="scientific">Hericium alpestre</name>
    <dbReference type="NCBI Taxonomy" id="135208"/>
    <lineage>
        <taxon>Eukaryota</taxon>
        <taxon>Fungi</taxon>
        <taxon>Dikarya</taxon>
        <taxon>Basidiomycota</taxon>
        <taxon>Agaricomycotina</taxon>
        <taxon>Agaricomycetes</taxon>
        <taxon>Russulales</taxon>
        <taxon>Hericiaceae</taxon>
        <taxon>Hericium</taxon>
    </lineage>
</organism>
<feature type="compositionally biased region" description="Low complexity" evidence="1">
    <location>
        <begin position="1"/>
        <end position="10"/>
    </location>
</feature>
<evidence type="ECO:0000313" key="2">
    <source>
        <dbReference type="EMBL" id="TFY80343.1"/>
    </source>
</evidence>
<comment type="caution">
    <text evidence="2">The sequence shown here is derived from an EMBL/GenBank/DDBJ whole genome shotgun (WGS) entry which is preliminary data.</text>
</comment>
<gene>
    <name evidence="2" type="ORF">EWM64_g3669</name>
</gene>
<protein>
    <submittedName>
        <fullName evidence="2">Uncharacterized protein</fullName>
    </submittedName>
</protein>
<evidence type="ECO:0000256" key="1">
    <source>
        <dbReference type="SAM" id="MobiDB-lite"/>
    </source>
</evidence>